<evidence type="ECO:0000256" key="1">
    <source>
        <dbReference type="ARBA" id="ARBA00023015"/>
    </source>
</evidence>
<evidence type="ECO:0000313" key="6">
    <source>
        <dbReference type="EMBL" id="NIZ61975.1"/>
    </source>
</evidence>
<dbReference type="RefSeq" id="WP_167684600.1">
    <property type="nucleotide sequence ID" value="NZ_QHLQ01000012.1"/>
</dbReference>
<dbReference type="PROSITE" id="PS50977">
    <property type="entry name" value="HTH_TETR_2"/>
    <property type="match status" value="1"/>
</dbReference>
<dbReference type="SUPFAM" id="SSF48498">
    <property type="entry name" value="Tetracyclin repressor-like, C-terminal domain"/>
    <property type="match status" value="1"/>
</dbReference>
<organism evidence="6 7">
    <name type="scientific">Parasedimentitalea denitrificans</name>
    <dbReference type="NCBI Taxonomy" id="2211118"/>
    <lineage>
        <taxon>Bacteria</taxon>
        <taxon>Pseudomonadati</taxon>
        <taxon>Pseudomonadota</taxon>
        <taxon>Alphaproteobacteria</taxon>
        <taxon>Rhodobacterales</taxon>
        <taxon>Paracoccaceae</taxon>
        <taxon>Parasedimentitalea</taxon>
    </lineage>
</organism>
<dbReference type="Pfam" id="PF16925">
    <property type="entry name" value="TetR_C_13"/>
    <property type="match status" value="1"/>
</dbReference>
<dbReference type="Gene3D" id="1.10.10.60">
    <property type="entry name" value="Homeodomain-like"/>
    <property type="match status" value="1"/>
</dbReference>
<proteinExistence type="predicted"/>
<dbReference type="SUPFAM" id="SSF46689">
    <property type="entry name" value="Homeodomain-like"/>
    <property type="match status" value="1"/>
</dbReference>
<dbReference type="Proteomes" id="UP001429564">
    <property type="component" value="Unassembled WGS sequence"/>
</dbReference>
<dbReference type="InterPro" id="IPR009057">
    <property type="entry name" value="Homeodomain-like_sf"/>
</dbReference>
<sequence length="198" mass="22167">MSRSRKVDHSTVIDAAQSVFWDHGYQGTSTRQIEERTGLTRFTLQTTYGGKEPFFLQTLDAYLDQAEAGFLPDPDSTDLETLASWIEGRSDPAVMPMIGAKGCLLLNSIAEFDRDGGEIDDRIARYFDVLEVRLTKILTRAIADGEMDQSLDPQEKAKLLISLLMGLAMTIKARPNDDFAKPYTEAAATMIRQWRVVI</sequence>
<dbReference type="PANTHER" id="PTHR47506:SF1">
    <property type="entry name" value="HTH-TYPE TRANSCRIPTIONAL REGULATOR YJDC"/>
    <property type="match status" value="1"/>
</dbReference>
<evidence type="ECO:0000313" key="7">
    <source>
        <dbReference type="Proteomes" id="UP001429564"/>
    </source>
</evidence>
<dbReference type="InterPro" id="IPR036271">
    <property type="entry name" value="Tet_transcr_reg_TetR-rel_C_sf"/>
</dbReference>
<evidence type="ECO:0000259" key="5">
    <source>
        <dbReference type="PROSITE" id="PS50977"/>
    </source>
</evidence>
<comment type="caution">
    <text evidence="6">The sequence shown here is derived from an EMBL/GenBank/DDBJ whole genome shotgun (WGS) entry which is preliminary data.</text>
</comment>
<dbReference type="InterPro" id="IPR011075">
    <property type="entry name" value="TetR_C"/>
</dbReference>
<dbReference type="Pfam" id="PF00440">
    <property type="entry name" value="TetR_N"/>
    <property type="match status" value="1"/>
</dbReference>
<feature type="domain" description="HTH tetR-type" evidence="5">
    <location>
        <begin position="6"/>
        <end position="66"/>
    </location>
</feature>
<name>A0ABX0W8J6_9RHOB</name>
<dbReference type="PANTHER" id="PTHR47506">
    <property type="entry name" value="TRANSCRIPTIONAL REGULATORY PROTEIN"/>
    <property type="match status" value="1"/>
</dbReference>
<keyword evidence="3" id="KW-0804">Transcription</keyword>
<evidence type="ECO:0000256" key="3">
    <source>
        <dbReference type="ARBA" id="ARBA00023163"/>
    </source>
</evidence>
<reference evidence="6 7" key="1">
    <citation type="submission" date="2018-05" db="EMBL/GenBank/DDBJ databases">
        <authorList>
            <person name="Zhang Y.-J."/>
        </authorList>
    </citation>
    <scope>NUCLEOTIDE SEQUENCE [LARGE SCALE GENOMIC DNA]</scope>
    <source>
        <strain evidence="6 7">CY04</strain>
    </source>
</reference>
<dbReference type="Gene3D" id="1.10.357.10">
    <property type="entry name" value="Tetracycline Repressor, domain 2"/>
    <property type="match status" value="1"/>
</dbReference>
<evidence type="ECO:0000256" key="4">
    <source>
        <dbReference type="PROSITE-ProRule" id="PRU00335"/>
    </source>
</evidence>
<dbReference type="InterPro" id="IPR001647">
    <property type="entry name" value="HTH_TetR"/>
</dbReference>
<dbReference type="EMBL" id="QHLQ01000012">
    <property type="protein sequence ID" value="NIZ61975.1"/>
    <property type="molecule type" value="Genomic_DNA"/>
</dbReference>
<protein>
    <recommendedName>
        <fullName evidence="5">HTH tetR-type domain-containing protein</fullName>
    </recommendedName>
</protein>
<keyword evidence="2 4" id="KW-0238">DNA-binding</keyword>
<gene>
    <name evidence="6" type="ORF">DL239_13420</name>
</gene>
<evidence type="ECO:0000256" key="2">
    <source>
        <dbReference type="ARBA" id="ARBA00023125"/>
    </source>
</evidence>
<feature type="DNA-binding region" description="H-T-H motif" evidence="4">
    <location>
        <begin position="29"/>
        <end position="48"/>
    </location>
</feature>
<keyword evidence="7" id="KW-1185">Reference proteome</keyword>
<accession>A0ABX0W8J6</accession>
<keyword evidence="1" id="KW-0805">Transcription regulation</keyword>